<evidence type="ECO:0000313" key="2">
    <source>
        <dbReference type="EMBL" id="MEG3614424.1"/>
    </source>
</evidence>
<dbReference type="RefSeq" id="WP_332901222.1">
    <property type="nucleotide sequence ID" value="NZ_JBAGLP010000110.1"/>
</dbReference>
<dbReference type="Pfam" id="PF04230">
    <property type="entry name" value="PS_pyruv_trans"/>
    <property type="match status" value="1"/>
</dbReference>
<sequence>MFGLFGIGNFGNEATLTAVLERIGDRGRVLVVAEGAERVARERGLAAVQLVPPSTGSTRSVAGAVRVAANRLSALPRAWHVLRDVDVVVVAGGGAWERLGAGPFGTAFEIWSLALAARARRRTFVLLDVGVQEQDARLTRFFVRQVARWSAYRSVRDELSRRSLLAMGAGRPDDPVVADLVLGSSRTSDVADRRAGSGRPVVVGVMSYFAEDDDPDRRAEVHERYVDRSVRLVDLLTAAGHPVVLVGGDECDLPTAHEIASSSAAQVSSAGDVAELTSLMSRASVVVGARYHTLVVGALAGAPVIALAYGTKHGELLRALGSGDLSFDIETFEPSVVAAAVDQVVVEREHRRLDADRAITAAAARLDREWVTVARLWETDDRSPATSLVEEGR</sequence>
<keyword evidence="2" id="KW-0808">Transferase</keyword>
<dbReference type="InterPro" id="IPR007345">
    <property type="entry name" value="Polysacch_pyruvyl_Trfase"/>
</dbReference>
<dbReference type="GO" id="GO:0016740">
    <property type="term" value="F:transferase activity"/>
    <property type="evidence" value="ECO:0007669"/>
    <property type="project" value="UniProtKB-KW"/>
</dbReference>
<organism evidence="2 3">
    <name type="scientific">Isoptericola haloaureus</name>
    <dbReference type="NCBI Taxonomy" id="1542902"/>
    <lineage>
        <taxon>Bacteria</taxon>
        <taxon>Bacillati</taxon>
        <taxon>Actinomycetota</taxon>
        <taxon>Actinomycetes</taxon>
        <taxon>Micrococcales</taxon>
        <taxon>Promicromonosporaceae</taxon>
        <taxon>Isoptericola</taxon>
    </lineage>
</organism>
<dbReference type="Proteomes" id="UP001310387">
    <property type="component" value="Unassembled WGS sequence"/>
</dbReference>
<feature type="domain" description="Polysaccharide pyruvyl transferase" evidence="1">
    <location>
        <begin position="64"/>
        <end position="309"/>
    </location>
</feature>
<comment type="caution">
    <text evidence="2">The sequence shown here is derived from an EMBL/GenBank/DDBJ whole genome shotgun (WGS) entry which is preliminary data.</text>
</comment>
<proteinExistence type="predicted"/>
<gene>
    <name evidence="2" type="ORF">V5O49_04730</name>
</gene>
<keyword evidence="3" id="KW-1185">Reference proteome</keyword>
<dbReference type="Gene3D" id="3.40.50.2000">
    <property type="entry name" value="Glycogen Phosphorylase B"/>
    <property type="match status" value="1"/>
</dbReference>
<reference evidence="2" key="2">
    <citation type="submission" date="2024-02" db="EMBL/GenBank/DDBJ databases">
        <authorList>
            <person name="Prathaban M."/>
            <person name="Mythili R."/>
            <person name="Sharmila Devi N."/>
            <person name="Sobanaa M."/>
            <person name="Prathiviraj R."/>
            <person name="Selvin J."/>
        </authorList>
    </citation>
    <scope>NUCLEOTIDE SEQUENCE</scope>
    <source>
        <strain evidence="2">MP1014</strain>
    </source>
</reference>
<protein>
    <submittedName>
        <fullName evidence="2">Polysaccharide pyruvyl transferase family protein</fullName>
    </submittedName>
</protein>
<dbReference type="EMBL" id="JBAGLP010000110">
    <property type="protein sequence ID" value="MEG3614424.1"/>
    <property type="molecule type" value="Genomic_DNA"/>
</dbReference>
<reference evidence="2" key="1">
    <citation type="journal article" date="2024" name="Antonie Van Leeuwenhoek">
        <title>Isoptericola haloaureus sp. nov., a dimorphic actinobacterium isolated from mangrove sediments of southeast India, implicating biosaline agricultural significance through nitrogen fixation and salt tolerance genes.</title>
        <authorList>
            <person name="Prathaban M."/>
            <person name="Prathiviraj R."/>
            <person name="Ravichandran M."/>
            <person name="Natarajan S.D."/>
            <person name="Sobanaa M."/>
            <person name="Hari Krishna Kumar S."/>
            <person name="Chandrasekar V."/>
            <person name="Selvin J."/>
        </authorList>
    </citation>
    <scope>NUCLEOTIDE SEQUENCE</scope>
    <source>
        <strain evidence="2">MP1014</strain>
    </source>
</reference>
<dbReference type="PANTHER" id="PTHR36836:SF1">
    <property type="entry name" value="COLANIC ACID BIOSYNTHESIS PROTEIN WCAK"/>
    <property type="match status" value="1"/>
</dbReference>
<accession>A0ABU7Z4L4</accession>
<name>A0ABU7Z4L4_9MICO</name>
<evidence type="ECO:0000313" key="3">
    <source>
        <dbReference type="Proteomes" id="UP001310387"/>
    </source>
</evidence>
<dbReference type="SUPFAM" id="SSF53756">
    <property type="entry name" value="UDP-Glycosyltransferase/glycogen phosphorylase"/>
    <property type="match status" value="1"/>
</dbReference>
<dbReference type="PANTHER" id="PTHR36836">
    <property type="entry name" value="COLANIC ACID BIOSYNTHESIS PROTEIN WCAK"/>
    <property type="match status" value="1"/>
</dbReference>
<evidence type="ECO:0000259" key="1">
    <source>
        <dbReference type="Pfam" id="PF04230"/>
    </source>
</evidence>